<feature type="chain" id="PRO_5020476379" description="EF-hand domain-containing protein" evidence="2">
    <location>
        <begin position="22"/>
        <end position="151"/>
    </location>
</feature>
<feature type="region of interest" description="Disordered" evidence="1">
    <location>
        <begin position="83"/>
        <end position="105"/>
    </location>
</feature>
<dbReference type="InterPro" id="IPR011992">
    <property type="entry name" value="EF-hand-dom_pair"/>
</dbReference>
<evidence type="ECO:0000313" key="5">
    <source>
        <dbReference type="Proteomes" id="UP000295096"/>
    </source>
</evidence>
<dbReference type="GO" id="GO:0005509">
    <property type="term" value="F:calcium ion binding"/>
    <property type="evidence" value="ECO:0007669"/>
    <property type="project" value="InterPro"/>
</dbReference>
<feature type="region of interest" description="Disordered" evidence="1">
    <location>
        <begin position="124"/>
        <end position="151"/>
    </location>
</feature>
<feature type="domain" description="EF-hand" evidence="3">
    <location>
        <begin position="99"/>
        <end position="116"/>
    </location>
</feature>
<evidence type="ECO:0000313" key="4">
    <source>
        <dbReference type="EMBL" id="TDH61669.1"/>
    </source>
</evidence>
<evidence type="ECO:0000256" key="2">
    <source>
        <dbReference type="SAM" id="SignalP"/>
    </source>
</evidence>
<feature type="region of interest" description="Disordered" evidence="1">
    <location>
        <begin position="29"/>
        <end position="58"/>
    </location>
</feature>
<dbReference type="AlphaFoldDB" id="A0A4R5QG28"/>
<dbReference type="InterPro" id="IPR002048">
    <property type="entry name" value="EF_hand_dom"/>
</dbReference>
<dbReference type="EMBL" id="SMSJ01000018">
    <property type="protein sequence ID" value="TDH61669.1"/>
    <property type="molecule type" value="Genomic_DNA"/>
</dbReference>
<evidence type="ECO:0000259" key="3">
    <source>
        <dbReference type="Pfam" id="PF13202"/>
    </source>
</evidence>
<comment type="caution">
    <text evidence="4">The sequence shown here is derived from an EMBL/GenBank/DDBJ whole genome shotgun (WGS) entry which is preliminary data.</text>
</comment>
<dbReference type="Gene3D" id="1.10.238.10">
    <property type="entry name" value="EF-hand"/>
    <property type="match status" value="1"/>
</dbReference>
<feature type="domain" description="EF-hand" evidence="3">
    <location>
        <begin position="121"/>
        <end position="138"/>
    </location>
</feature>
<evidence type="ECO:0000256" key="1">
    <source>
        <dbReference type="SAM" id="MobiDB-lite"/>
    </source>
</evidence>
<dbReference type="Pfam" id="PF13202">
    <property type="entry name" value="EF-hand_5"/>
    <property type="match status" value="3"/>
</dbReference>
<dbReference type="SUPFAM" id="SSF47473">
    <property type="entry name" value="EF-hand"/>
    <property type="match status" value="1"/>
</dbReference>
<organism evidence="4 5">
    <name type="scientific">Dankookia rubra</name>
    <dbReference type="NCBI Taxonomy" id="1442381"/>
    <lineage>
        <taxon>Bacteria</taxon>
        <taxon>Pseudomonadati</taxon>
        <taxon>Pseudomonadota</taxon>
        <taxon>Alphaproteobacteria</taxon>
        <taxon>Acetobacterales</taxon>
        <taxon>Roseomonadaceae</taxon>
        <taxon>Dankookia</taxon>
    </lineage>
</organism>
<accession>A0A4R5QG28</accession>
<name>A0A4R5QG28_9PROT</name>
<keyword evidence="2" id="KW-0732">Signal</keyword>
<protein>
    <recommendedName>
        <fullName evidence="3">EF-hand domain-containing protein</fullName>
    </recommendedName>
</protein>
<dbReference type="RefSeq" id="WP_133289457.1">
    <property type="nucleotide sequence ID" value="NZ_SMSJ01000018.1"/>
</dbReference>
<dbReference type="OrthoDB" id="7281092at2"/>
<reference evidence="4 5" key="1">
    <citation type="journal article" date="2016" name="J. Microbiol.">
        <title>Dankookia rubra gen. nov., sp. nov., an alphaproteobacterium isolated from sediment of a shallow stream.</title>
        <authorList>
            <person name="Kim W.H."/>
            <person name="Kim D.H."/>
            <person name="Kang K."/>
            <person name="Ahn T.Y."/>
        </authorList>
    </citation>
    <scope>NUCLEOTIDE SEQUENCE [LARGE SCALE GENOMIC DNA]</scope>
    <source>
        <strain evidence="4 5">JCM30602</strain>
    </source>
</reference>
<feature type="domain" description="EF-hand" evidence="3">
    <location>
        <begin position="71"/>
        <end position="88"/>
    </location>
</feature>
<sequence length="151" mass="16208">MRSILVLALGAALLAPGVASAQPIGAGGTPGWSPWGGPDSPGGMFGGDPLEADADRDRTVTHDEVWTWLRRRFDMADRDRSGTLEPAEIPAHPQAQSGFRAADADRNGRVTIDELRPMSEAWFRARDADRNGKLTRREVPKRKAASAPAPG</sequence>
<feature type="compositionally biased region" description="Basic and acidic residues" evidence="1">
    <location>
        <begin position="124"/>
        <end position="138"/>
    </location>
</feature>
<gene>
    <name evidence="4" type="ORF">E2C06_15185</name>
</gene>
<proteinExistence type="predicted"/>
<keyword evidence="5" id="KW-1185">Reference proteome</keyword>
<dbReference type="InterPro" id="IPR018247">
    <property type="entry name" value="EF_Hand_1_Ca_BS"/>
</dbReference>
<dbReference type="PROSITE" id="PS00018">
    <property type="entry name" value="EF_HAND_1"/>
    <property type="match status" value="1"/>
</dbReference>
<dbReference type="Proteomes" id="UP000295096">
    <property type="component" value="Unassembled WGS sequence"/>
</dbReference>
<feature type="signal peptide" evidence="2">
    <location>
        <begin position="1"/>
        <end position="21"/>
    </location>
</feature>